<protein>
    <submittedName>
        <fullName evidence="3">ATPase 6</fullName>
    </submittedName>
    <submittedName>
        <fullName evidence="2">MURF4 protein</fullName>
    </submittedName>
</protein>
<proteinExistence type="evidence at transcript level"/>
<feature type="transmembrane region" description="Helical" evidence="1">
    <location>
        <begin position="12"/>
        <end position="36"/>
    </location>
</feature>
<evidence type="ECO:0000313" key="3">
    <source>
        <dbReference type="EMBL" id="AAA96695.1"/>
    </source>
</evidence>
<organism evidence="3">
    <name type="scientific">Leishmania tarentolae</name>
    <name type="common">Sauroleishmania tarentolae</name>
    <dbReference type="NCBI Taxonomy" id="5689"/>
    <lineage>
        <taxon>Eukaryota</taxon>
        <taxon>Discoba</taxon>
        <taxon>Euglenozoa</taxon>
        <taxon>Kinetoplastea</taxon>
        <taxon>Metakinetoplastina</taxon>
        <taxon>Trypanosomatida</taxon>
        <taxon>Trypanosomatidae</taxon>
        <taxon>Leishmaniinae</taxon>
        <taxon>Leishmania</taxon>
        <taxon>lizard Leishmania</taxon>
    </lineage>
</organism>
<feature type="transmembrane region" description="Helical" evidence="1">
    <location>
        <begin position="82"/>
        <end position="113"/>
    </location>
</feature>
<dbReference type="AlphaFoldDB" id="Q33561"/>
<dbReference type="EMBL" id="L07543">
    <property type="protein sequence ID" value="AAA31882.1"/>
    <property type="molecule type" value="mRNA"/>
</dbReference>
<feature type="transmembrane region" description="Helical" evidence="1">
    <location>
        <begin position="207"/>
        <end position="229"/>
    </location>
</feature>
<dbReference type="PIR" id="A45612">
    <property type="entry name" value="A45612"/>
</dbReference>
<feature type="transmembrane region" description="Helical" evidence="1">
    <location>
        <begin position="153"/>
        <end position="174"/>
    </location>
</feature>
<feature type="transmembrane region" description="Helical" evidence="1">
    <location>
        <begin position="48"/>
        <end position="76"/>
    </location>
</feature>
<feature type="transmembrane region" description="Helical" evidence="1">
    <location>
        <begin position="125"/>
        <end position="147"/>
    </location>
</feature>
<gene>
    <name evidence="2" type="primary">MURF4</name>
</gene>
<name>Q33561_LEITA</name>
<evidence type="ECO:0000313" key="2">
    <source>
        <dbReference type="EMBL" id="AAA31882.1"/>
    </source>
</evidence>
<accession>Q33561</accession>
<keyword evidence="1" id="KW-0812">Transmembrane</keyword>
<feature type="transmembrane region" description="Helical" evidence="1">
    <location>
        <begin position="179"/>
        <end position="201"/>
    </location>
</feature>
<reference evidence="2" key="1">
    <citation type="journal article" date="1984" name="J. Biol. Chem.">
        <title>Sequences of six genes and several open reading frames in the kinetoplast maxicircle DNA of Leishmania tarentolae.</title>
        <authorList>
            <person name="de la Cruz V.F."/>
            <person name="Neckelmann N."/>
            <person name="Simpson L."/>
        </authorList>
    </citation>
    <scope>NUCLEOTIDE SEQUENCE</scope>
    <source>
        <strain evidence="2">UC</strain>
    </source>
</reference>
<keyword evidence="1" id="KW-0472">Membrane</keyword>
<evidence type="ECO:0000256" key="1">
    <source>
        <dbReference type="SAM" id="Phobius"/>
    </source>
</evidence>
<keyword evidence="1" id="KW-1133">Transmembrane helix</keyword>
<sequence length="232" mass="28393">MFVFFVCDLVIMRILLCFCYSVWSRIIFVLFYNVFYICTELMFCIFDVYLFVGLCMFICLWFVLFNFYGLIVYYCITYLNVYILFCIVFMYYMAFLFCFCFLLDFILFGSLLVGDAFMDVFFLRYLLCVLECFSLLCRCISTFLRMFCNLLSSHFLMLMFCDFVYFFIIFFLFFIMCDFIYFIIFTFAMLFCIIFYLFLYALDMFCALLQIFIFCNMIMQLIMDFLLLLSFH</sequence>
<reference evidence="3" key="3">
    <citation type="journal article" date="1991" name="Mol. Biochem. Parasitol.">
        <title>The two ATPase 6 mRNAs of Leishmania tarentolae differ at their 3' ends.</title>
        <authorList>
            <person name="Bhat G.J."/>
            <person name="Myler P.J."/>
            <person name="Stuart K."/>
        </authorList>
    </citation>
    <scope>NUCLEOTIDE SEQUENCE</scope>
    <source>
        <strain evidence="2">UC</strain>
        <strain evidence="3">University of California</strain>
    </source>
</reference>
<accession>Q34938</accession>
<dbReference type="EMBL" id="M33229">
    <property type="protein sequence ID" value="AAA96695.1"/>
    <property type="molecule type" value="mRNA"/>
</dbReference>
<reference evidence="3" key="2">
    <citation type="journal article" date="1990" name="Cell">
        <title>An extensively edited mitochondrial transcript in kinetoplastids encodes a protein homologous to ATPase subunit 6.</title>
        <authorList>
            <person name="Bhat G.J."/>
            <person name="Koslowsky D.J."/>
            <person name="Feagin J.E."/>
            <person name="Smiley B.L."/>
            <person name="Stuart K."/>
        </authorList>
    </citation>
    <scope>NUCLEOTIDE SEQUENCE</scope>
    <source>
        <strain evidence="2">UC</strain>
        <strain evidence="3">University of California</strain>
    </source>
</reference>
<geneLocation type="mitochondrion" evidence="3"/>